<dbReference type="AlphaFoldDB" id="A0AA42XGP5"/>
<dbReference type="EMBL" id="JAOCLH010000052">
    <property type="protein sequence ID" value="MDH2173961.1"/>
    <property type="molecule type" value="Genomic_DNA"/>
</dbReference>
<gene>
    <name evidence="2" type="ORF">N5D11_16505</name>
    <name evidence="3" type="ORF">N5J46_16345</name>
</gene>
<proteinExistence type="predicted"/>
<organism evidence="3 4">
    <name type="scientific">Acinetobacter johnsonii</name>
    <dbReference type="NCBI Taxonomy" id="40214"/>
    <lineage>
        <taxon>Bacteria</taxon>
        <taxon>Pseudomonadati</taxon>
        <taxon>Pseudomonadota</taxon>
        <taxon>Gammaproteobacteria</taxon>
        <taxon>Moraxellales</taxon>
        <taxon>Moraxellaceae</taxon>
        <taxon>Acinetobacter</taxon>
    </lineage>
</organism>
<dbReference type="EMBL" id="JAOCDR010000078">
    <property type="protein sequence ID" value="MDH0657682.1"/>
    <property type="molecule type" value="Genomic_DNA"/>
</dbReference>
<name>A0AA42XGP5_ACIJO</name>
<protein>
    <submittedName>
        <fullName evidence="3">Uncharacterized protein</fullName>
    </submittedName>
</protein>
<comment type="caution">
    <text evidence="3">The sequence shown here is derived from an EMBL/GenBank/DDBJ whole genome shotgun (WGS) entry which is preliminary data.</text>
</comment>
<accession>A0AA42XGP5</accession>
<dbReference type="Proteomes" id="UP001161099">
    <property type="component" value="Unassembled WGS sequence"/>
</dbReference>
<evidence type="ECO:0000313" key="3">
    <source>
        <dbReference type="EMBL" id="MDH2173961.1"/>
    </source>
</evidence>
<feature type="region of interest" description="Disordered" evidence="1">
    <location>
        <begin position="1"/>
        <end position="66"/>
    </location>
</feature>
<evidence type="ECO:0000256" key="1">
    <source>
        <dbReference type="SAM" id="MobiDB-lite"/>
    </source>
</evidence>
<reference evidence="3" key="1">
    <citation type="submission" date="2022-09" db="EMBL/GenBank/DDBJ databases">
        <title>Intensive care unit water sources are persistently colonized with multi-drug resistant bacteria and are the site of extensive horizontal gene transfer of antibiotic resistance genes.</title>
        <authorList>
            <person name="Diorio-Toth L."/>
        </authorList>
    </citation>
    <scope>NUCLEOTIDE SEQUENCE</scope>
    <source>
        <strain evidence="3">GD03649</strain>
        <strain evidence="2">GD03851</strain>
    </source>
</reference>
<feature type="compositionally biased region" description="Polar residues" evidence="1">
    <location>
        <begin position="36"/>
        <end position="66"/>
    </location>
</feature>
<dbReference type="RefSeq" id="WP_016165574.1">
    <property type="nucleotide sequence ID" value="NZ_JAOCDR010000078.1"/>
</dbReference>
<evidence type="ECO:0000313" key="2">
    <source>
        <dbReference type="EMBL" id="MDH0657682.1"/>
    </source>
</evidence>
<sequence>MSKNDKQTSKDVSSLASDVLRDPSSSAIQRQLAGSALSQANSDKQTGSKMETKASNVLQSDKYSDTTKTLAASVLAQSNKER</sequence>
<evidence type="ECO:0000313" key="4">
    <source>
        <dbReference type="Proteomes" id="UP001162261"/>
    </source>
</evidence>
<dbReference type="Proteomes" id="UP001162261">
    <property type="component" value="Unassembled WGS sequence"/>
</dbReference>